<dbReference type="RefSeq" id="WP_075364031.1">
    <property type="nucleotide sequence ID" value="NZ_MLBF01000006.1"/>
</dbReference>
<comment type="caution">
    <text evidence="1">The sequence shown here is derived from an EMBL/GenBank/DDBJ whole genome shotgun (WGS) entry which is preliminary data.</text>
</comment>
<evidence type="ECO:0000313" key="2">
    <source>
        <dbReference type="Proteomes" id="UP000186102"/>
    </source>
</evidence>
<name>A0A1Q8QZW9_9FIRM</name>
<organism evidence="1 2">
    <name type="scientific">Desulfosporosinus metallidurans</name>
    <dbReference type="NCBI Taxonomy" id="1888891"/>
    <lineage>
        <taxon>Bacteria</taxon>
        <taxon>Bacillati</taxon>
        <taxon>Bacillota</taxon>
        <taxon>Clostridia</taxon>
        <taxon>Eubacteriales</taxon>
        <taxon>Desulfitobacteriaceae</taxon>
        <taxon>Desulfosporosinus</taxon>
    </lineage>
</organism>
<proteinExistence type="predicted"/>
<evidence type="ECO:0000313" key="1">
    <source>
        <dbReference type="EMBL" id="OLN32851.1"/>
    </source>
</evidence>
<dbReference type="OrthoDB" id="1807367at2"/>
<gene>
    <name evidence="1" type="ORF">DSOL_1297</name>
</gene>
<accession>A0A1Q8QZW9</accession>
<dbReference type="Proteomes" id="UP000186102">
    <property type="component" value="Unassembled WGS sequence"/>
</dbReference>
<protein>
    <submittedName>
        <fullName evidence="1">Uncharacterized protein</fullName>
    </submittedName>
</protein>
<dbReference type="AlphaFoldDB" id="A0A1Q8QZW9"/>
<sequence>MTYNPAGCVGSTDNYPYWSGGFTTRGLGSAFNYAAHNVFNPATIATIASMETLWNDSASTAESEDCSPCNQYGVGICQVGKTMFDQWNSFVGGGYTWCGGICGSNYANNIQICADFLVAAFYKLQELGYTDSVQMMAMAATGWNGHYCGYDPNTAIYVWGNNFPPYYLPGPSQLTQYGASAGYYFKNSGYFGNGVLDYSIRLP</sequence>
<dbReference type="EMBL" id="MLBF01000006">
    <property type="protein sequence ID" value="OLN32851.1"/>
    <property type="molecule type" value="Genomic_DNA"/>
</dbReference>
<keyword evidence="2" id="KW-1185">Reference proteome</keyword>
<reference evidence="1 2" key="1">
    <citation type="submission" date="2016-09" db="EMBL/GenBank/DDBJ databases">
        <title>Complete genome of Desulfosporosinus sp. OL.</title>
        <authorList>
            <person name="Mardanov A."/>
            <person name="Beletsky A."/>
            <person name="Panova A."/>
            <person name="Karnachuk O."/>
            <person name="Ravin N."/>
        </authorList>
    </citation>
    <scope>NUCLEOTIDE SEQUENCE [LARGE SCALE GENOMIC DNA]</scope>
    <source>
        <strain evidence="1 2">OL</strain>
    </source>
</reference>